<dbReference type="EMBL" id="UAWN01000005">
    <property type="protein sequence ID" value="SQC09368.1"/>
    <property type="molecule type" value="Genomic_DNA"/>
</dbReference>
<evidence type="ECO:0000313" key="2">
    <source>
        <dbReference type="Proteomes" id="UP000251088"/>
    </source>
</evidence>
<accession>A0A2X3BW57</accession>
<proteinExistence type="predicted"/>
<gene>
    <name evidence="1" type="ORF">NCTC9128_01332</name>
</gene>
<dbReference type="Proteomes" id="UP000251088">
    <property type="component" value="Unassembled WGS sequence"/>
</dbReference>
<reference evidence="1 2" key="1">
    <citation type="submission" date="2018-06" db="EMBL/GenBank/DDBJ databases">
        <authorList>
            <consortium name="Pathogen Informatics"/>
            <person name="Doyle S."/>
        </authorList>
    </citation>
    <scope>NUCLEOTIDE SEQUENCE [LARGE SCALE GENOMIC DNA]</scope>
    <source>
        <strain evidence="1 2">NCTC9128</strain>
    </source>
</reference>
<organism evidence="1 2">
    <name type="scientific">Klebsiella pneumoniae</name>
    <dbReference type="NCBI Taxonomy" id="573"/>
    <lineage>
        <taxon>Bacteria</taxon>
        <taxon>Pseudomonadati</taxon>
        <taxon>Pseudomonadota</taxon>
        <taxon>Gammaproteobacteria</taxon>
        <taxon>Enterobacterales</taxon>
        <taxon>Enterobacteriaceae</taxon>
        <taxon>Klebsiella/Raoultella group</taxon>
        <taxon>Klebsiella</taxon>
        <taxon>Klebsiella pneumoniae complex</taxon>
    </lineage>
</organism>
<protein>
    <submittedName>
        <fullName evidence="1">Uncharacterized protein</fullName>
    </submittedName>
</protein>
<dbReference type="AlphaFoldDB" id="A0A2X3BW57"/>
<name>A0A2X3BW57_KLEPN</name>
<sequence>MRVVSGIDKRSLDWPRCEGKAVEKPSGAALTSAVNNKMALSLSPLSLIGIYGI</sequence>
<evidence type="ECO:0000313" key="1">
    <source>
        <dbReference type="EMBL" id="SQC09368.1"/>
    </source>
</evidence>